<dbReference type="Proteomes" id="UP000001551">
    <property type="component" value="Chromosome"/>
</dbReference>
<reference evidence="2 3" key="1">
    <citation type="submission" date="2010-12" db="EMBL/GenBank/DDBJ databases">
        <title>Complete sequence of Ethanoligenens harbinense YUAN-3.</title>
        <authorList>
            <person name="Lucas S."/>
            <person name="Copeland A."/>
            <person name="Lapidus A."/>
            <person name="Cheng J.-F."/>
            <person name="Bruce D."/>
            <person name="Goodwin L."/>
            <person name="Pitluck S."/>
            <person name="Chertkov O."/>
            <person name="Misra M."/>
            <person name="Detter J.C."/>
            <person name="Han C."/>
            <person name="Tapia R."/>
            <person name="Land M."/>
            <person name="Hauser L."/>
            <person name="Jeffries C."/>
            <person name="Kyrpides N."/>
            <person name="Ivanova N."/>
            <person name="Mikhailova N."/>
            <person name="Wang A."/>
            <person name="Mouttaki H."/>
            <person name="He Z."/>
            <person name="Zhou J."/>
            <person name="Hemme C.L."/>
            <person name="Woyke T."/>
        </authorList>
    </citation>
    <scope>NUCLEOTIDE SEQUENCE [LARGE SCALE GENOMIC DNA]</scope>
    <source>
        <strain evidence="3">DSM 18485 / JCM 12961 / CGMCC 1.5033 / YUAN-3</strain>
    </source>
</reference>
<dbReference type="Pfam" id="PF08486">
    <property type="entry name" value="SpoIID"/>
    <property type="match status" value="1"/>
</dbReference>
<dbReference type="NCBIfam" id="TIGR02669">
    <property type="entry name" value="SpoIID_LytB"/>
    <property type="match status" value="1"/>
</dbReference>
<evidence type="ECO:0000313" key="3">
    <source>
        <dbReference type="Proteomes" id="UP000001551"/>
    </source>
</evidence>
<protein>
    <submittedName>
        <fullName evidence="2">Stage II sporulation protein D</fullName>
    </submittedName>
</protein>
<proteinExistence type="predicted"/>
<evidence type="ECO:0000259" key="1">
    <source>
        <dbReference type="Pfam" id="PF08486"/>
    </source>
</evidence>
<keyword evidence="3" id="KW-1185">Reference proteome</keyword>
<dbReference type="AlphaFoldDB" id="E6U2X6"/>
<dbReference type="InterPro" id="IPR013693">
    <property type="entry name" value="SpoIID/LytB_N"/>
</dbReference>
<dbReference type="STRING" id="663278.Ethha_0774"/>
<dbReference type="NCBIfam" id="TIGR02870">
    <property type="entry name" value="spore_II_D"/>
    <property type="match status" value="1"/>
</dbReference>
<dbReference type="GO" id="GO:0030435">
    <property type="term" value="P:sporulation resulting in formation of a cellular spore"/>
    <property type="evidence" value="ECO:0007669"/>
    <property type="project" value="InterPro"/>
</dbReference>
<dbReference type="HOGENOM" id="CLU_021203_1_1_9"/>
<name>E6U2X6_ETHHY</name>
<gene>
    <name evidence="2" type="ordered locus">Ethha_0774</name>
</gene>
<organism evidence="2 3">
    <name type="scientific">Ethanoligenens harbinense (strain DSM 18485 / JCM 12961 / CGMCC 1.5033 / YUAN-3)</name>
    <dbReference type="NCBI Taxonomy" id="663278"/>
    <lineage>
        <taxon>Bacteria</taxon>
        <taxon>Bacillati</taxon>
        <taxon>Bacillota</taxon>
        <taxon>Clostridia</taxon>
        <taxon>Eubacteriales</taxon>
        <taxon>Oscillospiraceae</taxon>
        <taxon>Ethanoligenens</taxon>
    </lineage>
</organism>
<sequence>MKDYILPIAAFTIFLLIIPLAALALNTNVQYNTAKNASSVTQAPPVQPVPVSAAETDGGFTVYHTRTKSAETLSADDYVRGVVAAEMPAEYPGEALKAQAAAAFTYAAVQRAYHRTHPAAAASIGGADVSDDPSHYQSYISEETARRRFGSDFDWQWAKITQAVQAVHGFALTQNGQLINALYFSCSAGKTESSHDIWGDDVPYLVEVSSTWDSAAPDYHSTVRVSQAAFQKAAASDVSGAAFGPDPSGWIGIVSHSDAGGVLTVRLGGKTVSGTNIQSLFGLHSTHFDVQFANGTFTFTVLGDGHGVGLSQYGACALAKQGKSWQDIVKYYYTGVAVTPFPW</sequence>
<dbReference type="InterPro" id="IPR013486">
    <property type="entry name" value="SpoIID/LytB"/>
</dbReference>
<dbReference type="EMBL" id="CP002400">
    <property type="protein sequence ID" value="ADU26343.1"/>
    <property type="molecule type" value="Genomic_DNA"/>
</dbReference>
<dbReference type="eggNOG" id="COG2385">
    <property type="taxonomic scope" value="Bacteria"/>
</dbReference>
<evidence type="ECO:0000313" key="2">
    <source>
        <dbReference type="EMBL" id="ADU26343.1"/>
    </source>
</evidence>
<accession>E6U2X6</accession>
<dbReference type="KEGG" id="eha:Ethha_0774"/>
<feature type="domain" description="Sporulation stage II protein D amidase enhancer LytB N-terminal" evidence="1">
    <location>
        <begin position="64"/>
        <end position="173"/>
    </location>
</feature>
<dbReference type="RefSeq" id="WP_013484713.1">
    <property type="nucleotide sequence ID" value="NC_014828.1"/>
</dbReference>
<dbReference type="InterPro" id="IPR014225">
    <property type="entry name" value="Spore_II_D_firmicutes"/>
</dbReference>